<name>A0A1G9J0S9_9BACT</name>
<reference evidence="2 3" key="1">
    <citation type="submission" date="2016-10" db="EMBL/GenBank/DDBJ databases">
        <authorList>
            <person name="de Groot N.N."/>
        </authorList>
    </citation>
    <scope>NUCLEOTIDE SEQUENCE [LARGE SCALE GENOMIC DNA]</scope>
    <source>
        <strain evidence="2 3">DSM 25186</strain>
    </source>
</reference>
<dbReference type="GO" id="GO:0004553">
    <property type="term" value="F:hydrolase activity, hydrolyzing O-glycosyl compounds"/>
    <property type="evidence" value="ECO:0007669"/>
    <property type="project" value="InterPro"/>
</dbReference>
<dbReference type="GO" id="GO:0016052">
    <property type="term" value="P:carbohydrate catabolic process"/>
    <property type="evidence" value="ECO:0007669"/>
    <property type="project" value="InterPro"/>
</dbReference>
<dbReference type="EMBL" id="FNFO01000005">
    <property type="protein sequence ID" value="SDL31079.1"/>
    <property type="molecule type" value="Genomic_DNA"/>
</dbReference>
<evidence type="ECO:0000259" key="1">
    <source>
        <dbReference type="Pfam" id="PF16011"/>
    </source>
</evidence>
<proteinExistence type="predicted"/>
<gene>
    <name evidence="2" type="ORF">SAMN05421823_105167</name>
</gene>
<dbReference type="CDD" id="cd09620">
    <property type="entry name" value="CBM9_like_3"/>
    <property type="match status" value="1"/>
</dbReference>
<dbReference type="STRING" id="1075417.SAMN05421823_105167"/>
<dbReference type="SUPFAM" id="SSF49344">
    <property type="entry name" value="CBD9-like"/>
    <property type="match status" value="1"/>
</dbReference>
<accession>A0A1G9J0S9</accession>
<dbReference type="RefSeq" id="WP_176956054.1">
    <property type="nucleotide sequence ID" value="NZ_FNFO01000005.1"/>
</dbReference>
<dbReference type="Proteomes" id="UP000198510">
    <property type="component" value="Unassembled WGS sequence"/>
</dbReference>
<organism evidence="2 3">
    <name type="scientific">Catalinimonas alkaloidigena</name>
    <dbReference type="NCBI Taxonomy" id="1075417"/>
    <lineage>
        <taxon>Bacteria</taxon>
        <taxon>Pseudomonadati</taxon>
        <taxon>Bacteroidota</taxon>
        <taxon>Cytophagia</taxon>
        <taxon>Cytophagales</taxon>
        <taxon>Catalimonadaceae</taxon>
        <taxon>Catalinimonas</taxon>
    </lineage>
</organism>
<dbReference type="AlphaFoldDB" id="A0A1G9J0S9"/>
<keyword evidence="3" id="KW-1185">Reference proteome</keyword>
<evidence type="ECO:0000313" key="2">
    <source>
        <dbReference type="EMBL" id="SDL31079.1"/>
    </source>
</evidence>
<evidence type="ECO:0000313" key="3">
    <source>
        <dbReference type="Proteomes" id="UP000198510"/>
    </source>
</evidence>
<dbReference type="InterPro" id="IPR010502">
    <property type="entry name" value="Carb-bd_dom_fam9"/>
</dbReference>
<dbReference type="GO" id="GO:0030246">
    <property type="term" value="F:carbohydrate binding"/>
    <property type="evidence" value="ECO:0007669"/>
    <property type="project" value="InterPro"/>
</dbReference>
<sequence length="212" mass="24347">MLQAPFLPLSDAALALPDVAAQLDQLTPQPLTHGWFDRYPYRPDVAFVIAHREEAIYVKFYASEPYVLARFHAPNDPVYRDSCVEFFVAFDNAGYYNLEFNCLGTCLMQYGKDITHRESIDPAIIRQIKTYAALQQEGVGPCRWELTLAIPLTVFKHHRLASVAERTIRANFQKCGDDTLQPHFLTWQKIETPGPDFHQPRFFGEVTFLPRP</sequence>
<feature type="domain" description="Carbohydrate-binding" evidence="1">
    <location>
        <begin position="25"/>
        <end position="208"/>
    </location>
</feature>
<protein>
    <submittedName>
        <fullName evidence="2">Carbohydrate-binding family 9</fullName>
    </submittedName>
</protein>
<dbReference type="Gene3D" id="2.60.40.1190">
    <property type="match status" value="1"/>
</dbReference>
<dbReference type="Pfam" id="PF16011">
    <property type="entry name" value="CBM9_2"/>
    <property type="match status" value="1"/>
</dbReference>